<organism evidence="1 2">
    <name type="scientific">Ensete ventricosum</name>
    <name type="common">Abyssinian banana</name>
    <name type="synonym">Musa ensete</name>
    <dbReference type="NCBI Taxonomy" id="4639"/>
    <lineage>
        <taxon>Eukaryota</taxon>
        <taxon>Viridiplantae</taxon>
        <taxon>Streptophyta</taxon>
        <taxon>Embryophyta</taxon>
        <taxon>Tracheophyta</taxon>
        <taxon>Spermatophyta</taxon>
        <taxon>Magnoliopsida</taxon>
        <taxon>Liliopsida</taxon>
        <taxon>Zingiberales</taxon>
        <taxon>Musaceae</taxon>
        <taxon>Ensete</taxon>
    </lineage>
</organism>
<accession>A0A426ZEH0</accession>
<name>A0A426ZEH0_ENSVE</name>
<dbReference type="Proteomes" id="UP000287651">
    <property type="component" value="Unassembled WGS sequence"/>
</dbReference>
<comment type="caution">
    <text evidence="1">The sequence shown here is derived from an EMBL/GenBank/DDBJ whole genome shotgun (WGS) entry which is preliminary data.</text>
</comment>
<evidence type="ECO:0000313" key="2">
    <source>
        <dbReference type="Proteomes" id="UP000287651"/>
    </source>
</evidence>
<dbReference type="EMBL" id="AMZH03007021">
    <property type="protein sequence ID" value="RRT62342.1"/>
    <property type="molecule type" value="Genomic_DNA"/>
</dbReference>
<reference evidence="1 2" key="1">
    <citation type="journal article" date="2014" name="Agronomy (Basel)">
        <title>A Draft Genome Sequence for Ensete ventricosum, the Drought-Tolerant Tree Against Hunger.</title>
        <authorList>
            <person name="Harrison J."/>
            <person name="Moore K.A."/>
            <person name="Paszkiewicz K."/>
            <person name="Jones T."/>
            <person name="Grant M."/>
            <person name="Ambacheew D."/>
            <person name="Muzemil S."/>
            <person name="Studholme D.J."/>
        </authorList>
    </citation>
    <scope>NUCLEOTIDE SEQUENCE [LARGE SCALE GENOMIC DNA]</scope>
</reference>
<sequence>IGLSNLQAQETNLGTTGSNSCKVGRTDGPCLLKSCLELCMAYDSSLLKCFSSLCSHAFPNYSSLTGLTHKIVLDRYLLIGLLPTTDMQ</sequence>
<feature type="non-terminal residue" evidence="1">
    <location>
        <position position="1"/>
    </location>
</feature>
<dbReference type="AlphaFoldDB" id="A0A426ZEH0"/>
<proteinExistence type="predicted"/>
<gene>
    <name evidence="1" type="ORF">B296_00043467</name>
</gene>
<protein>
    <submittedName>
        <fullName evidence="1">Uncharacterized protein</fullName>
    </submittedName>
</protein>
<evidence type="ECO:0000313" key="1">
    <source>
        <dbReference type="EMBL" id="RRT62342.1"/>
    </source>
</evidence>